<evidence type="ECO:0008006" key="4">
    <source>
        <dbReference type="Google" id="ProtNLM"/>
    </source>
</evidence>
<keyword evidence="3" id="KW-1185">Reference proteome</keyword>
<feature type="compositionally biased region" description="Polar residues" evidence="1">
    <location>
        <begin position="18"/>
        <end position="27"/>
    </location>
</feature>
<proteinExistence type="predicted"/>
<dbReference type="EMBL" id="CP063410">
    <property type="protein sequence ID" value="QSZ35759.1"/>
    <property type="molecule type" value="Genomic_DNA"/>
</dbReference>
<feature type="region of interest" description="Disordered" evidence="1">
    <location>
        <begin position="17"/>
        <end position="42"/>
    </location>
</feature>
<organism evidence="2 3">
    <name type="scientific">Monilinia vaccinii-corymbosi</name>
    <dbReference type="NCBI Taxonomy" id="61207"/>
    <lineage>
        <taxon>Eukaryota</taxon>
        <taxon>Fungi</taxon>
        <taxon>Dikarya</taxon>
        <taxon>Ascomycota</taxon>
        <taxon>Pezizomycotina</taxon>
        <taxon>Leotiomycetes</taxon>
        <taxon>Helotiales</taxon>
        <taxon>Sclerotiniaceae</taxon>
        <taxon>Monilinia</taxon>
    </lineage>
</organism>
<protein>
    <recommendedName>
        <fullName evidence="4">BTB domain-containing protein</fullName>
    </recommendedName>
</protein>
<sequence length="291" mass="32761">MDFDGLMPAFETLVEAATSDSGTPQSSHPHHRNHTHGDYIQKPGSHLTAEELGSIILRVEVGSSKEPGGAVTFRVHHKLLCSKVAIFQQYFGKNFHQAFDPDTQLLPDVELINDDPRAFKLLVGWLYMDTIDGDFDMDSRSASKLPRMVSFGGLLKSIKLPIYIKLCLFAELYEITRLENEAINFLIKFMIDTQTRPNPSCWLEVYRRTRSTSALRVLFSRIAAWQLSQGGLDGAGAMDLESILCRNEELRRDISTLRRDRGGARPADPFLAPPCDYHNHGPVEKCPYPRG</sequence>
<dbReference type="Gene3D" id="3.30.710.10">
    <property type="entry name" value="Potassium Channel Kv1.1, Chain A"/>
    <property type="match status" value="1"/>
</dbReference>
<dbReference type="AlphaFoldDB" id="A0A8A3PLB4"/>
<gene>
    <name evidence="2" type="ORF">DSL72_006881</name>
</gene>
<evidence type="ECO:0000256" key="1">
    <source>
        <dbReference type="SAM" id="MobiDB-lite"/>
    </source>
</evidence>
<dbReference type="SUPFAM" id="SSF54695">
    <property type="entry name" value="POZ domain"/>
    <property type="match status" value="1"/>
</dbReference>
<evidence type="ECO:0000313" key="3">
    <source>
        <dbReference type="Proteomes" id="UP000672032"/>
    </source>
</evidence>
<dbReference type="InterPro" id="IPR011333">
    <property type="entry name" value="SKP1/BTB/POZ_sf"/>
</dbReference>
<name>A0A8A3PLB4_9HELO</name>
<dbReference type="OrthoDB" id="194443at2759"/>
<accession>A0A8A3PLB4</accession>
<evidence type="ECO:0000313" key="2">
    <source>
        <dbReference type="EMBL" id="QSZ35759.1"/>
    </source>
</evidence>
<reference evidence="2" key="1">
    <citation type="submission" date="2020-10" db="EMBL/GenBank/DDBJ databases">
        <title>Genome Sequence of Monilinia vaccinii-corymbosi Sheds Light on Mummy Berry Disease Infection of Blueberry and Mating Type.</title>
        <authorList>
            <person name="Yow A.G."/>
            <person name="Zhang Y."/>
            <person name="Bansal K."/>
            <person name="Eacker S.M."/>
            <person name="Sullivan S."/>
            <person name="Liachko I."/>
            <person name="Cubeta M.A."/>
            <person name="Rollins J.A."/>
            <person name="Ashrafi H."/>
        </authorList>
    </citation>
    <scope>NUCLEOTIDE SEQUENCE</scope>
    <source>
        <strain evidence="2">RL-1</strain>
    </source>
</reference>
<dbReference type="Proteomes" id="UP000672032">
    <property type="component" value="Chromosome 6"/>
</dbReference>